<keyword evidence="2" id="KW-1185">Reference proteome</keyword>
<gene>
    <name evidence="1" type="ORF">PLICRDRAFT_702117</name>
</gene>
<dbReference type="EMBL" id="KN832572">
    <property type="protein sequence ID" value="KII84180.1"/>
    <property type="molecule type" value="Genomic_DNA"/>
</dbReference>
<sequence length="452" mass="50871">MDPIPPVHRLPAELLSVIFIHCIPEGSLAPLPRDAPMLLTVVCSHWRRVALSTARLWSSIAVWLNMPTNAALLDTWLARSRKYPMSLTLLSEQYQGPVATEWIQRLTSIYPRVKHLSCRFLMAEYRLLSAMRGQLSSLSSLEIVPSHSEKSTVIPHIDDLFYSSPKLHDVTLPGQLLSLRTLLPWSQLTRITVKLSQNVDITFALTHMPNLSYCFLHNEPESRRSPSNAVLHNVVRHAKLETLIVIANEYAFYSVFERCTLPNLRNLTLGTQSYSPAPPASFLAFLKRSKCALRKLALTTPFYSTTTSACLAHCLDVLPTITKLKLTELDHPNQDCDTLEELEARTTVRDASGTAVVEHVLLPHLRILDVSCARLHDDFDGRFLRMLKSRWRKGGGSHGDGEQDGPASACLERVTLRFLAERPSAMLIEELKKMMHDGLRIVVTVRQVVVLP</sequence>
<protein>
    <recommendedName>
        <fullName evidence="3">F-box domain-containing protein</fullName>
    </recommendedName>
</protein>
<evidence type="ECO:0000313" key="1">
    <source>
        <dbReference type="EMBL" id="KII84180.1"/>
    </source>
</evidence>
<evidence type="ECO:0000313" key="2">
    <source>
        <dbReference type="Proteomes" id="UP000053263"/>
    </source>
</evidence>
<dbReference type="Proteomes" id="UP000053263">
    <property type="component" value="Unassembled WGS sequence"/>
</dbReference>
<dbReference type="HOGENOM" id="CLU_018544_12_1_1"/>
<reference evidence="1 2" key="1">
    <citation type="submission" date="2014-06" db="EMBL/GenBank/DDBJ databases">
        <title>Evolutionary Origins and Diversification of the Mycorrhizal Mutualists.</title>
        <authorList>
            <consortium name="DOE Joint Genome Institute"/>
            <consortium name="Mycorrhizal Genomics Consortium"/>
            <person name="Kohler A."/>
            <person name="Kuo A."/>
            <person name="Nagy L.G."/>
            <person name="Floudas D."/>
            <person name="Copeland A."/>
            <person name="Barry K.W."/>
            <person name="Cichocki N."/>
            <person name="Veneault-Fourrey C."/>
            <person name="LaButti K."/>
            <person name="Lindquist E.A."/>
            <person name="Lipzen A."/>
            <person name="Lundell T."/>
            <person name="Morin E."/>
            <person name="Murat C."/>
            <person name="Riley R."/>
            <person name="Ohm R."/>
            <person name="Sun H."/>
            <person name="Tunlid A."/>
            <person name="Henrissat B."/>
            <person name="Grigoriev I.V."/>
            <person name="Hibbett D.S."/>
            <person name="Martin F."/>
        </authorList>
    </citation>
    <scope>NUCLEOTIDE SEQUENCE [LARGE SCALE GENOMIC DNA]</scope>
    <source>
        <strain evidence="1 2">FD-325 SS-3</strain>
    </source>
</reference>
<evidence type="ECO:0008006" key="3">
    <source>
        <dbReference type="Google" id="ProtNLM"/>
    </source>
</evidence>
<dbReference type="SUPFAM" id="SSF52047">
    <property type="entry name" value="RNI-like"/>
    <property type="match status" value="1"/>
</dbReference>
<organism evidence="1 2">
    <name type="scientific">Plicaturopsis crispa FD-325 SS-3</name>
    <dbReference type="NCBI Taxonomy" id="944288"/>
    <lineage>
        <taxon>Eukaryota</taxon>
        <taxon>Fungi</taxon>
        <taxon>Dikarya</taxon>
        <taxon>Basidiomycota</taxon>
        <taxon>Agaricomycotina</taxon>
        <taxon>Agaricomycetes</taxon>
        <taxon>Agaricomycetidae</taxon>
        <taxon>Amylocorticiales</taxon>
        <taxon>Amylocorticiaceae</taxon>
        <taxon>Plicatura</taxon>
        <taxon>Plicaturopsis crispa</taxon>
    </lineage>
</organism>
<name>A0A0C9SX76_PLICR</name>
<dbReference type="AlphaFoldDB" id="A0A0C9SX76"/>
<proteinExistence type="predicted"/>
<dbReference type="Gene3D" id="3.80.10.10">
    <property type="entry name" value="Ribonuclease Inhibitor"/>
    <property type="match status" value="1"/>
</dbReference>
<dbReference type="OrthoDB" id="3268380at2759"/>
<accession>A0A0C9SX76</accession>
<dbReference type="InterPro" id="IPR032675">
    <property type="entry name" value="LRR_dom_sf"/>
</dbReference>